<accession>A0ABX5FM58</accession>
<protein>
    <submittedName>
        <fullName evidence="2">ImmA/IrrE family metallo-endopeptidase</fullName>
    </submittedName>
</protein>
<feature type="domain" description="IrrE N-terminal-like" evidence="1">
    <location>
        <begin position="11"/>
        <end position="121"/>
    </location>
</feature>
<name>A0ABX5FM58_9BACL</name>
<dbReference type="GeneID" id="95752079"/>
<sequence>MTYEELYQEATQLGIDIYEMPLKPRINGLYGDNVIGINKFIPTSTEKVCILAEELGHYFTSSGDILDQSEIANRKQEKRARSWGYEKLIPLNRFVQAHKHGIRNRYELADHLGVTEDFLESAINRYIEKYGTHVMVGTSIVTFEPLGVAKLFE</sequence>
<dbReference type="RefSeq" id="WP_106835260.1">
    <property type="nucleotide sequence ID" value="NZ_JARMEW010000033.1"/>
</dbReference>
<keyword evidence="3" id="KW-1185">Reference proteome</keyword>
<reference evidence="2 3" key="1">
    <citation type="submission" date="2018-03" db="EMBL/GenBank/DDBJ databases">
        <title>Brevisbacillus phylogenomics.</title>
        <authorList>
            <person name="Dunlap C."/>
        </authorList>
    </citation>
    <scope>NUCLEOTIDE SEQUENCE [LARGE SCALE GENOMIC DNA]</scope>
    <source>
        <strain evidence="2 3">NRRL B-41110</strain>
    </source>
</reference>
<evidence type="ECO:0000313" key="2">
    <source>
        <dbReference type="EMBL" id="PSK08052.1"/>
    </source>
</evidence>
<evidence type="ECO:0000259" key="1">
    <source>
        <dbReference type="Pfam" id="PF06114"/>
    </source>
</evidence>
<gene>
    <name evidence="2" type="ORF">C7R92_18455</name>
</gene>
<dbReference type="InterPro" id="IPR010359">
    <property type="entry name" value="IrrE_HExxH"/>
</dbReference>
<organism evidence="2 3">
    <name type="scientific">Brevibacillus porteri</name>
    <dbReference type="NCBI Taxonomy" id="2126350"/>
    <lineage>
        <taxon>Bacteria</taxon>
        <taxon>Bacillati</taxon>
        <taxon>Bacillota</taxon>
        <taxon>Bacilli</taxon>
        <taxon>Bacillales</taxon>
        <taxon>Paenibacillaceae</taxon>
        <taxon>Brevibacillus</taxon>
    </lineage>
</organism>
<evidence type="ECO:0000313" key="3">
    <source>
        <dbReference type="Proteomes" id="UP000241645"/>
    </source>
</evidence>
<proteinExistence type="predicted"/>
<dbReference type="Proteomes" id="UP000241645">
    <property type="component" value="Unassembled WGS sequence"/>
</dbReference>
<comment type="caution">
    <text evidence="2">The sequence shown here is derived from an EMBL/GenBank/DDBJ whole genome shotgun (WGS) entry which is preliminary data.</text>
</comment>
<dbReference type="Pfam" id="PF06114">
    <property type="entry name" value="Peptidase_M78"/>
    <property type="match status" value="1"/>
</dbReference>
<dbReference type="EMBL" id="PXZO01000037">
    <property type="protein sequence ID" value="PSK08052.1"/>
    <property type="molecule type" value="Genomic_DNA"/>
</dbReference>